<comment type="subcellular location">
    <subcellularLocation>
        <location evidence="1">Membrane</location>
        <topology evidence="1">Multi-pass membrane protein</topology>
    </subcellularLocation>
</comment>
<gene>
    <name evidence="6" type="ORF">Sste5346_004548</name>
</gene>
<dbReference type="SUPFAM" id="SSF103473">
    <property type="entry name" value="MFS general substrate transporter"/>
    <property type="match status" value="1"/>
</dbReference>
<keyword evidence="4 5" id="KW-0472">Membrane</keyword>
<reference evidence="6 7" key="1">
    <citation type="journal article" date="2024" name="IMA Fungus">
        <title>IMA Genome - F19 : A genome assembly and annotation guide to empower mycologists, including annotated draft genome sequences of Ceratocystis pirilliformis, Diaporthe australafricana, Fusarium ophioides, Paecilomyces lecythidis, and Sporothrix stenoceras.</title>
        <authorList>
            <person name="Aylward J."/>
            <person name="Wilson A.M."/>
            <person name="Visagie C.M."/>
            <person name="Spraker J."/>
            <person name="Barnes I."/>
            <person name="Buitendag C."/>
            <person name="Ceriani C."/>
            <person name="Del Mar Angel L."/>
            <person name="du Plessis D."/>
            <person name="Fuchs T."/>
            <person name="Gasser K."/>
            <person name="Kramer D."/>
            <person name="Li W."/>
            <person name="Munsamy K."/>
            <person name="Piso A."/>
            <person name="Price J.L."/>
            <person name="Sonnekus B."/>
            <person name="Thomas C."/>
            <person name="van der Nest A."/>
            <person name="van Dijk A."/>
            <person name="van Heerden A."/>
            <person name="van Vuuren N."/>
            <person name="Yilmaz N."/>
            <person name="Duong T.A."/>
            <person name="van der Merwe N.A."/>
            <person name="Wingfield M.J."/>
            <person name="Wingfield B.D."/>
        </authorList>
    </citation>
    <scope>NUCLEOTIDE SEQUENCE [LARGE SCALE GENOMIC DNA]</scope>
    <source>
        <strain evidence="6 7">CMW 5346</strain>
    </source>
</reference>
<evidence type="ECO:0000256" key="5">
    <source>
        <dbReference type="SAM" id="Phobius"/>
    </source>
</evidence>
<organism evidence="6 7">
    <name type="scientific">Sporothrix stenoceras</name>
    <dbReference type="NCBI Taxonomy" id="5173"/>
    <lineage>
        <taxon>Eukaryota</taxon>
        <taxon>Fungi</taxon>
        <taxon>Dikarya</taxon>
        <taxon>Ascomycota</taxon>
        <taxon>Pezizomycotina</taxon>
        <taxon>Sordariomycetes</taxon>
        <taxon>Sordariomycetidae</taxon>
        <taxon>Ophiostomatales</taxon>
        <taxon>Ophiostomataceae</taxon>
        <taxon>Sporothrix</taxon>
    </lineage>
</organism>
<keyword evidence="3 5" id="KW-1133">Transmembrane helix</keyword>
<proteinExistence type="predicted"/>
<accession>A0ABR3Z7C4</accession>
<keyword evidence="2 5" id="KW-0812">Transmembrane</keyword>
<dbReference type="Gene3D" id="1.20.1250.20">
    <property type="entry name" value="MFS general substrate transporter like domains"/>
    <property type="match status" value="1"/>
</dbReference>
<evidence type="ECO:0000256" key="3">
    <source>
        <dbReference type="ARBA" id="ARBA00022989"/>
    </source>
</evidence>
<dbReference type="InterPro" id="IPR036259">
    <property type="entry name" value="MFS_trans_sf"/>
</dbReference>
<evidence type="ECO:0000313" key="7">
    <source>
        <dbReference type="Proteomes" id="UP001583186"/>
    </source>
</evidence>
<evidence type="ECO:0000313" key="6">
    <source>
        <dbReference type="EMBL" id="KAL1896514.1"/>
    </source>
</evidence>
<keyword evidence="7" id="KW-1185">Reference proteome</keyword>
<feature type="transmembrane region" description="Helical" evidence="5">
    <location>
        <begin position="82"/>
        <end position="103"/>
    </location>
</feature>
<evidence type="ECO:0000256" key="2">
    <source>
        <dbReference type="ARBA" id="ARBA00022692"/>
    </source>
</evidence>
<evidence type="ECO:0000256" key="4">
    <source>
        <dbReference type="ARBA" id="ARBA00023136"/>
    </source>
</evidence>
<dbReference type="Proteomes" id="UP001583186">
    <property type="component" value="Unassembled WGS sequence"/>
</dbReference>
<dbReference type="InterPro" id="IPR050360">
    <property type="entry name" value="MFS_Sugar_Transporters"/>
</dbReference>
<feature type="transmembrane region" description="Helical" evidence="5">
    <location>
        <begin position="20"/>
        <end position="41"/>
    </location>
</feature>
<name>A0ABR3Z7C4_9PEZI</name>
<evidence type="ECO:0000256" key="1">
    <source>
        <dbReference type="ARBA" id="ARBA00004141"/>
    </source>
</evidence>
<dbReference type="InterPro" id="IPR005828">
    <property type="entry name" value="MFS_sugar_transport-like"/>
</dbReference>
<protein>
    <recommendedName>
        <fullName evidence="8">Major facilitator superfamily (MFS) profile domain-containing protein</fullName>
    </recommendedName>
</protein>
<dbReference type="PANTHER" id="PTHR48022">
    <property type="entry name" value="PLASTIDIC GLUCOSE TRANSPORTER 4"/>
    <property type="match status" value="1"/>
</dbReference>
<comment type="caution">
    <text evidence="6">The sequence shown here is derived from an EMBL/GenBank/DDBJ whole genome shotgun (WGS) entry which is preliminary data.</text>
</comment>
<sequence length="149" mass="16434">MALPRYCGNGGNVNRARAGVAFIFIHSVVYASFFNSTVFTVPAEYFPAQLRGYGTAIAFMCESITSVWLTQVTPVAFETITYRYYLIFICTLVALGVFCFFCVKETNQMTFESIAGNFGDEVISVDKGGAVVQDEVELDRARAVEEVAL</sequence>
<dbReference type="EMBL" id="JAWCUI010000022">
    <property type="protein sequence ID" value="KAL1896514.1"/>
    <property type="molecule type" value="Genomic_DNA"/>
</dbReference>
<evidence type="ECO:0008006" key="8">
    <source>
        <dbReference type="Google" id="ProtNLM"/>
    </source>
</evidence>
<dbReference type="PANTHER" id="PTHR48022:SF2">
    <property type="entry name" value="PLASTIDIC GLUCOSE TRANSPORTER 4"/>
    <property type="match status" value="1"/>
</dbReference>
<dbReference type="Pfam" id="PF00083">
    <property type="entry name" value="Sugar_tr"/>
    <property type="match status" value="1"/>
</dbReference>